<dbReference type="InterPro" id="IPR004111">
    <property type="entry name" value="Repressor_TetR_C"/>
</dbReference>
<feature type="domain" description="HTH tetR-type" evidence="5">
    <location>
        <begin position="42"/>
        <end position="102"/>
    </location>
</feature>
<dbReference type="EMBL" id="RKHK01000001">
    <property type="protein sequence ID" value="ROR73553.1"/>
    <property type="molecule type" value="Genomic_DNA"/>
</dbReference>
<dbReference type="Pfam" id="PF00440">
    <property type="entry name" value="TetR_N"/>
    <property type="match status" value="1"/>
</dbReference>
<dbReference type="AlphaFoldDB" id="A0A3N2BE73"/>
<dbReference type="OrthoDB" id="329481at2"/>
<gene>
    <name evidence="6" type="ORF">EDD31_1940</name>
</gene>
<protein>
    <submittedName>
        <fullName evidence="6">TetR family transcriptional regulator</fullName>
    </submittedName>
</protein>
<dbReference type="Pfam" id="PF02909">
    <property type="entry name" value="TetR_C_1"/>
    <property type="match status" value="1"/>
</dbReference>
<organism evidence="6 7">
    <name type="scientific">Bogoriella caseilytica</name>
    <dbReference type="NCBI Taxonomy" id="56055"/>
    <lineage>
        <taxon>Bacteria</taxon>
        <taxon>Bacillati</taxon>
        <taxon>Actinomycetota</taxon>
        <taxon>Actinomycetes</taxon>
        <taxon>Micrococcales</taxon>
        <taxon>Bogoriellaceae</taxon>
        <taxon>Bogoriella</taxon>
    </lineage>
</organism>
<evidence type="ECO:0000256" key="3">
    <source>
        <dbReference type="ARBA" id="ARBA00023163"/>
    </source>
</evidence>
<dbReference type="Gene3D" id="1.10.10.60">
    <property type="entry name" value="Homeodomain-like"/>
    <property type="match status" value="1"/>
</dbReference>
<accession>A0A3N2BE73</accession>
<proteinExistence type="predicted"/>
<dbReference type="GO" id="GO:0003700">
    <property type="term" value="F:DNA-binding transcription factor activity"/>
    <property type="evidence" value="ECO:0007669"/>
    <property type="project" value="TreeGrafter"/>
</dbReference>
<evidence type="ECO:0000313" key="7">
    <source>
        <dbReference type="Proteomes" id="UP000280668"/>
    </source>
</evidence>
<evidence type="ECO:0000313" key="6">
    <source>
        <dbReference type="EMBL" id="ROR73553.1"/>
    </source>
</evidence>
<keyword evidence="3" id="KW-0804">Transcription</keyword>
<comment type="caution">
    <text evidence="6">The sequence shown here is derived from an EMBL/GenBank/DDBJ whole genome shotgun (WGS) entry which is preliminary data.</text>
</comment>
<dbReference type="InterPro" id="IPR009057">
    <property type="entry name" value="Homeodomain-like_sf"/>
</dbReference>
<dbReference type="Gene3D" id="1.10.357.10">
    <property type="entry name" value="Tetracycline Repressor, domain 2"/>
    <property type="match status" value="1"/>
</dbReference>
<evidence type="ECO:0000256" key="4">
    <source>
        <dbReference type="PROSITE-ProRule" id="PRU00335"/>
    </source>
</evidence>
<evidence type="ECO:0000256" key="1">
    <source>
        <dbReference type="ARBA" id="ARBA00023015"/>
    </source>
</evidence>
<dbReference type="SUPFAM" id="SSF46689">
    <property type="entry name" value="Homeodomain-like"/>
    <property type="match status" value="1"/>
</dbReference>
<evidence type="ECO:0000259" key="5">
    <source>
        <dbReference type="PROSITE" id="PS50977"/>
    </source>
</evidence>
<dbReference type="PANTHER" id="PTHR30055">
    <property type="entry name" value="HTH-TYPE TRANSCRIPTIONAL REGULATOR RUTR"/>
    <property type="match status" value="1"/>
</dbReference>
<dbReference type="InterPro" id="IPR001647">
    <property type="entry name" value="HTH_TetR"/>
</dbReference>
<feature type="DNA-binding region" description="H-T-H motif" evidence="4">
    <location>
        <begin position="65"/>
        <end position="84"/>
    </location>
</feature>
<dbReference type="Proteomes" id="UP000280668">
    <property type="component" value="Unassembled WGS sequence"/>
</dbReference>
<sequence length="264" mass="29671">MPQEPPETQGTPESESGLPFLDQSLELLWRGLPDTRRGPRRTLTLDQIAEQAIDLASTEGLEAVSMRRLARELGVGTMSLYRYVPDKSVLHDLMLDRVTAPSEAKLSNAGRHWREVLEIEARESRALYLRHPWVMQINWIRPVLGPGSVSSMELVVAGLQNLEMSDREKMMLVSIIDGYVVGTVRQEIQYEAAVGASGVSDQKFWEAQLPHLERAMASGDYPAMAAMDEDSYDAGWEETFEFGLTMLLDGIEREIDRRAPGRPE</sequence>
<dbReference type="SUPFAM" id="SSF48498">
    <property type="entry name" value="Tetracyclin repressor-like, C-terminal domain"/>
    <property type="match status" value="1"/>
</dbReference>
<dbReference type="InterPro" id="IPR050109">
    <property type="entry name" value="HTH-type_TetR-like_transc_reg"/>
</dbReference>
<evidence type="ECO:0000256" key="2">
    <source>
        <dbReference type="ARBA" id="ARBA00023125"/>
    </source>
</evidence>
<keyword evidence="7" id="KW-1185">Reference proteome</keyword>
<dbReference type="PROSITE" id="PS50977">
    <property type="entry name" value="HTH_TETR_2"/>
    <property type="match status" value="1"/>
</dbReference>
<keyword evidence="2 4" id="KW-0238">DNA-binding</keyword>
<keyword evidence="1" id="KW-0805">Transcription regulation</keyword>
<dbReference type="InterPro" id="IPR036271">
    <property type="entry name" value="Tet_transcr_reg_TetR-rel_C_sf"/>
</dbReference>
<dbReference type="RefSeq" id="WP_123303961.1">
    <property type="nucleotide sequence ID" value="NZ_RKHK01000001.1"/>
</dbReference>
<reference evidence="6 7" key="1">
    <citation type="submission" date="2018-11" db="EMBL/GenBank/DDBJ databases">
        <title>Sequencing the genomes of 1000 actinobacteria strains.</title>
        <authorList>
            <person name="Klenk H.-P."/>
        </authorList>
    </citation>
    <scope>NUCLEOTIDE SEQUENCE [LARGE SCALE GENOMIC DNA]</scope>
    <source>
        <strain evidence="6 7">DSM 11294</strain>
    </source>
</reference>
<name>A0A3N2BE73_9MICO</name>
<dbReference type="PANTHER" id="PTHR30055:SF151">
    <property type="entry name" value="TRANSCRIPTIONAL REGULATORY PROTEIN"/>
    <property type="match status" value="1"/>
</dbReference>
<dbReference type="GO" id="GO:0000976">
    <property type="term" value="F:transcription cis-regulatory region binding"/>
    <property type="evidence" value="ECO:0007669"/>
    <property type="project" value="TreeGrafter"/>
</dbReference>
<dbReference type="GO" id="GO:0045892">
    <property type="term" value="P:negative regulation of DNA-templated transcription"/>
    <property type="evidence" value="ECO:0007669"/>
    <property type="project" value="InterPro"/>
</dbReference>